<dbReference type="InterPro" id="IPR029050">
    <property type="entry name" value="Immunoprotect_excell_Ig-like"/>
</dbReference>
<dbReference type="RefSeq" id="WP_111324580.1">
    <property type="nucleotide sequence ID" value="NZ_BIFX01000001.1"/>
</dbReference>
<reference evidence="5 6" key="1">
    <citation type="submission" date="2018-06" db="EMBL/GenBank/DDBJ databases">
        <title>Genomic Encyclopedia of Archaeal and Bacterial Type Strains, Phase II (KMG-II): from individual species to whole genera.</title>
        <authorList>
            <person name="Goeker M."/>
        </authorList>
    </citation>
    <scope>NUCLEOTIDE SEQUENCE [LARGE SCALE GENOMIC DNA]</scope>
    <source>
        <strain evidence="5 6">ATCC BAA-1881</strain>
    </source>
</reference>
<dbReference type="AlphaFoldDB" id="A0A326U2A0"/>
<name>A0A326U2A0_THEHA</name>
<evidence type="ECO:0000259" key="4">
    <source>
        <dbReference type="Pfam" id="PF11611"/>
    </source>
</evidence>
<evidence type="ECO:0000256" key="1">
    <source>
        <dbReference type="ARBA" id="ARBA00022729"/>
    </source>
</evidence>
<keyword evidence="1 3" id="KW-0732">Signal</keyword>
<dbReference type="EMBL" id="QKUF01000018">
    <property type="protein sequence ID" value="PZW25399.1"/>
    <property type="molecule type" value="Genomic_DNA"/>
</dbReference>
<evidence type="ECO:0000256" key="2">
    <source>
        <dbReference type="SAM" id="MobiDB-lite"/>
    </source>
</evidence>
<dbReference type="Pfam" id="PF11611">
    <property type="entry name" value="DUF4352"/>
    <property type="match status" value="1"/>
</dbReference>
<comment type="caution">
    <text evidence="5">The sequence shown here is derived from an EMBL/GenBank/DDBJ whole genome shotgun (WGS) entry which is preliminary data.</text>
</comment>
<feature type="compositionally biased region" description="Polar residues" evidence="2">
    <location>
        <begin position="26"/>
        <end position="36"/>
    </location>
</feature>
<feature type="region of interest" description="Disordered" evidence="2">
    <location>
        <begin position="26"/>
        <end position="55"/>
    </location>
</feature>
<dbReference type="InterPro" id="IPR029051">
    <property type="entry name" value="DUF4352"/>
</dbReference>
<dbReference type="Proteomes" id="UP000248806">
    <property type="component" value="Unassembled WGS sequence"/>
</dbReference>
<dbReference type="PROSITE" id="PS51257">
    <property type="entry name" value="PROKAR_LIPOPROTEIN"/>
    <property type="match status" value="1"/>
</dbReference>
<evidence type="ECO:0000256" key="3">
    <source>
        <dbReference type="SAM" id="SignalP"/>
    </source>
</evidence>
<sequence>MKRTFVALFSLLILVGALLACGASNENTGTAAPPSNDNKETATKETTKKDTETTDTHFKKGELVKVGNTWEITVNSVATNEGSEYLKPKDGKIFLVVNVSMHNISDKEQNVSSILNFNLKDSNGQKANPGLLDSANPAPDGKVEASGKLAGDLVYEVPASEKNFTLSFQSDLLSTGQTLWDLSL</sequence>
<evidence type="ECO:0000313" key="5">
    <source>
        <dbReference type="EMBL" id="PZW25399.1"/>
    </source>
</evidence>
<accession>A0A326U2A0</accession>
<feature type="domain" description="DUF4352" evidence="4">
    <location>
        <begin position="59"/>
        <end position="176"/>
    </location>
</feature>
<dbReference type="OrthoDB" id="165850at2"/>
<gene>
    <name evidence="5" type="ORF">EI42_04243</name>
</gene>
<keyword evidence="6" id="KW-1185">Reference proteome</keyword>
<organism evidence="5 6">
    <name type="scientific">Thermosporothrix hazakensis</name>
    <dbReference type="NCBI Taxonomy" id="644383"/>
    <lineage>
        <taxon>Bacteria</taxon>
        <taxon>Bacillati</taxon>
        <taxon>Chloroflexota</taxon>
        <taxon>Ktedonobacteria</taxon>
        <taxon>Ktedonobacterales</taxon>
        <taxon>Thermosporotrichaceae</taxon>
        <taxon>Thermosporothrix</taxon>
    </lineage>
</organism>
<protein>
    <submittedName>
        <fullName evidence="5">Uncharacterized protein DUF4352</fullName>
    </submittedName>
</protein>
<evidence type="ECO:0000313" key="6">
    <source>
        <dbReference type="Proteomes" id="UP000248806"/>
    </source>
</evidence>
<feature type="signal peptide" evidence="3">
    <location>
        <begin position="1"/>
        <end position="22"/>
    </location>
</feature>
<feature type="compositionally biased region" description="Basic and acidic residues" evidence="2">
    <location>
        <begin position="37"/>
        <end position="55"/>
    </location>
</feature>
<feature type="chain" id="PRO_5016402029" evidence="3">
    <location>
        <begin position="23"/>
        <end position="184"/>
    </location>
</feature>
<dbReference type="Gene3D" id="2.60.40.1240">
    <property type="match status" value="1"/>
</dbReference>
<proteinExistence type="predicted"/>